<feature type="compositionally biased region" description="Basic and acidic residues" evidence="8">
    <location>
        <begin position="134"/>
        <end position="167"/>
    </location>
</feature>
<feature type="domain" description="BZIP" evidence="9">
    <location>
        <begin position="142"/>
        <end position="199"/>
    </location>
</feature>
<dbReference type="SUPFAM" id="SSF57959">
    <property type="entry name" value="Leucine zipper domain"/>
    <property type="match status" value="1"/>
</dbReference>
<comment type="similarity">
    <text evidence="2">Belongs to the bZIP family. NFIL3 subfamily.</text>
</comment>
<protein>
    <recommendedName>
        <fullName evidence="9">BZIP domain-containing protein</fullName>
    </recommendedName>
</protein>
<dbReference type="Gene3D" id="1.20.5.170">
    <property type="match status" value="1"/>
</dbReference>
<keyword evidence="11" id="KW-1185">Reference proteome</keyword>
<dbReference type="Pfam" id="PF07716">
    <property type="entry name" value="bZIP_2"/>
    <property type="match status" value="1"/>
</dbReference>
<keyword evidence="3" id="KW-0805">Transcription regulation</keyword>
<gene>
    <name evidence="10" type="ORF">PFISCL1PPCAC_20466</name>
</gene>
<feature type="compositionally biased region" description="Low complexity" evidence="8">
    <location>
        <begin position="118"/>
        <end position="129"/>
    </location>
</feature>
<evidence type="ECO:0000256" key="6">
    <source>
        <dbReference type="ARBA" id="ARBA00023242"/>
    </source>
</evidence>
<dbReference type="GO" id="GO:0000981">
    <property type="term" value="F:DNA-binding transcription factor activity, RNA polymerase II-specific"/>
    <property type="evidence" value="ECO:0007669"/>
    <property type="project" value="TreeGrafter"/>
</dbReference>
<evidence type="ECO:0000259" key="9">
    <source>
        <dbReference type="PROSITE" id="PS50217"/>
    </source>
</evidence>
<dbReference type="InterPro" id="IPR040223">
    <property type="entry name" value="PAR_bZIP"/>
</dbReference>
<evidence type="ECO:0000256" key="3">
    <source>
        <dbReference type="ARBA" id="ARBA00023015"/>
    </source>
</evidence>
<feature type="non-terminal residue" evidence="10">
    <location>
        <position position="1"/>
    </location>
</feature>
<evidence type="ECO:0000313" key="10">
    <source>
        <dbReference type="EMBL" id="GMT29169.1"/>
    </source>
</evidence>
<evidence type="ECO:0000256" key="7">
    <source>
        <dbReference type="SAM" id="Coils"/>
    </source>
</evidence>
<dbReference type="GO" id="GO:0005634">
    <property type="term" value="C:nucleus"/>
    <property type="evidence" value="ECO:0007669"/>
    <property type="project" value="UniProtKB-SubCell"/>
</dbReference>
<evidence type="ECO:0000256" key="5">
    <source>
        <dbReference type="ARBA" id="ARBA00023163"/>
    </source>
</evidence>
<dbReference type="AlphaFoldDB" id="A0AAV5WH72"/>
<keyword evidence="5" id="KW-0804">Transcription</keyword>
<feature type="region of interest" description="Disordered" evidence="8">
    <location>
        <begin position="117"/>
        <end position="167"/>
    </location>
</feature>
<feature type="coiled-coil region" evidence="7">
    <location>
        <begin position="174"/>
        <end position="201"/>
    </location>
</feature>
<evidence type="ECO:0000256" key="1">
    <source>
        <dbReference type="ARBA" id="ARBA00004123"/>
    </source>
</evidence>
<reference evidence="10" key="1">
    <citation type="submission" date="2023-10" db="EMBL/GenBank/DDBJ databases">
        <title>Genome assembly of Pristionchus species.</title>
        <authorList>
            <person name="Yoshida K."/>
            <person name="Sommer R.J."/>
        </authorList>
    </citation>
    <scope>NUCLEOTIDE SEQUENCE</scope>
    <source>
        <strain evidence="10">RS5133</strain>
    </source>
</reference>
<evidence type="ECO:0000256" key="8">
    <source>
        <dbReference type="SAM" id="MobiDB-lite"/>
    </source>
</evidence>
<proteinExistence type="inferred from homology"/>
<dbReference type="InterPro" id="IPR004827">
    <property type="entry name" value="bZIP"/>
</dbReference>
<dbReference type="InterPro" id="IPR046347">
    <property type="entry name" value="bZIP_sf"/>
</dbReference>
<evidence type="ECO:0000313" key="11">
    <source>
        <dbReference type="Proteomes" id="UP001432322"/>
    </source>
</evidence>
<dbReference type="PANTHER" id="PTHR11988:SF27">
    <property type="entry name" value="GH27708P"/>
    <property type="match status" value="1"/>
</dbReference>
<dbReference type="PROSITE" id="PS50217">
    <property type="entry name" value="BZIP"/>
    <property type="match status" value="1"/>
</dbReference>
<accession>A0AAV5WH72</accession>
<evidence type="ECO:0000256" key="2">
    <source>
        <dbReference type="ARBA" id="ARBA00006079"/>
    </source>
</evidence>
<keyword evidence="7" id="KW-0175">Coiled coil</keyword>
<keyword evidence="4" id="KW-0238">DNA-binding</keyword>
<sequence>ACSPSSSSSADISPSLHSSSLSSNQTSAFSAFQPFIMQQQLLALLQAQLQSALPIPSATVVSPIKEEIFESELMDTNLLEPVTIVPPPHTTLLAPPQSLHLSNIPPMLTLMKEELLRVPSESPSSTVSSPRKRMGGDIDKSTDDYRERRRKNNDSARRSREVRRIREQSNRERMQVLEVENGQLRQQISALRMEMSQLQLLMLSAGGMPTIGALANSDSSTSPSASE</sequence>
<comment type="caution">
    <text evidence="10">The sequence shown here is derived from an EMBL/GenBank/DDBJ whole genome shotgun (WGS) entry which is preliminary data.</text>
</comment>
<dbReference type="PANTHER" id="PTHR11988">
    <property type="entry name" value="THYROTROPH EMBRYONIC FACTOR RELATED"/>
    <property type="match status" value="1"/>
</dbReference>
<name>A0AAV5WH72_9BILA</name>
<dbReference type="EMBL" id="BTSY01000005">
    <property type="protein sequence ID" value="GMT29169.1"/>
    <property type="molecule type" value="Genomic_DNA"/>
</dbReference>
<dbReference type="Proteomes" id="UP001432322">
    <property type="component" value="Unassembled WGS sequence"/>
</dbReference>
<dbReference type="FunFam" id="1.20.5.170:FF:000025">
    <property type="entry name" value="nuclear factor interleukin-3-regulated protein-like"/>
    <property type="match status" value="1"/>
</dbReference>
<comment type="subcellular location">
    <subcellularLocation>
        <location evidence="1">Nucleus</location>
    </subcellularLocation>
</comment>
<evidence type="ECO:0000256" key="4">
    <source>
        <dbReference type="ARBA" id="ARBA00023125"/>
    </source>
</evidence>
<organism evidence="10 11">
    <name type="scientific">Pristionchus fissidentatus</name>
    <dbReference type="NCBI Taxonomy" id="1538716"/>
    <lineage>
        <taxon>Eukaryota</taxon>
        <taxon>Metazoa</taxon>
        <taxon>Ecdysozoa</taxon>
        <taxon>Nematoda</taxon>
        <taxon>Chromadorea</taxon>
        <taxon>Rhabditida</taxon>
        <taxon>Rhabditina</taxon>
        <taxon>Diplogasteromorpha</taxon>
        <taxon>Diplogasteroidea</taxon>
        <taxon>Neodiplogasteridae</taxon>
        <taxon>Pristionchus</taxon>
    </lineage>
</organism>
<dbReference type="GO" id="GO:0000978">
    <property type="term" value="F:RNA polymerase II cis-regulatory region sequence-specific DNA binding"/>
    <property type="evidence" value="ECO:0007669"/>
    <property type="project" value="TreeGrafter"/>
</dbReference>
<dbReference type="SMART" id="SM00338">
    <property type="entry name" value="BRLZ"/>
    <property type="match status" value="1"/>
</dbReference>
<keyword evidence="6" id="KW-0539">Nucleus</keyword>